<proteinExistence type="predicted"/>
<accession>A0A645BVL0</accession>
<name>A0A645BVL0_9ZZZZ</name>
<comment type="caution">
    <text evidence="1">The sequence shown here is derived from an EMBL/GenBank/DDBJ whole genome shotgun (WGS) entry which is preliminary data.</text>
</comment>
<organism evidence="1">
    <name type="scientific">bioreactor metagenome</name>
    <dbReference type="NCBI Taxonomy" id="1076179"/>
    <lineage>
        <taxon>unclassified sequences</taxon>
        <taxon>metagenomes</taxon>
        <taxon>ecological metagenomes</taxon>
    </lineage>
</organism>
<sequence length="100" mass="11508">MMLQHVHFAKRIAKDGSGLIDNCGIRDDVNNAAQPVLHCMFQGKGEGRKRLPAACRHRERVNTAHRLRRAETILLHLVSFFCKLCLWRAEISEFLEQTLI</sequence>
<dbReference type="AlphaFoldDB" id="A0A645BVL0"/>
<reference evidence="1" key="1">
    <citation type="submission" date="2019-08" db="EMBL/GenBank/DDBJ databases">
        <authorList>
            <person name="Kucharzyk K."/>
            <person name="Murdoch R.W."/>
            <person name="Higgins S."/>
            <person name="Loffler F."/>
        </authorList>
    </citation>
    <scope>NUCLEOTIDE SEQUENCE</scope>
</reference>
<protein>
    <submittedName>
        <fullName evidence="1">Uncharacterized protein</fullName>
    </submittedName>
</protein>
<evidence type="ECO:0000313" key="1">
    <source>
        <dbReference type="EMBL" id="MPM69292.1"/>
    </source>
</evidence>
<dbReference type="EMBL" id="VSSQ01022773">
    <property type="protein sequence ID" value="MPM69292.1"/>
    <property type="molecule type" value="Genomic_DNA"/>
</dbReference>
<gene>
    <name evidence="1" type="ORF">SDC9_116236</name>
</gene>